<dbReference type="InterPro" id="IPR049557">
    <property type="entry name" value="Transketolase_CS"/>
</dbReference>
<comment type="caution">
    <text evidence="12">The sequence shown here is derived from an EMBL/GenBank/DDBJ whole genome shotgun (WGS) entry which is preliminary data.</text>
</comment>
<feature type="binding site" evidence="10">
    <location>
        <position position="173"/>
    </location>
    <ligand>
        <name>thiamine diphosphate</name>
        <dbReference type="ChEBI" id="CHEBI:58937"/>
    </ligand>
</feature>
<dbReference type="PROSITE" id="PS00802">
    <property type="entry name" value="TRANSKETOLASE_2"/>
    <property type="match status" value="1"/>
</dbReference>
<dbReference type="InterPro" id="IPR029061">
    <property type="entry name" value="THDP-binding"/>
</dbReference>
<feature type="domain" description="Transketolase-like pyrimidine-binding" evidence="11">
    <location>
        <begin position="314"/>
        <end position="478"/>
    </location>
</feature>
<evidence type="ECO:0000256" key="10">
    <source>
        <dbReference type="HAMAP-Rule" id="MF_00315"/>
    </source>
</evidence>
<keyword evidence="4 10" id="KW-0808">Transferase</keyword>
<dbReference type="SUPFAM" id="SSF52518">
    <property type="entry name" value="Thiamin diphosphate-binding fold (THDP-binding)"/>
    <property type="match status" value="2"/>
</dbReference>
<dbReference type="GO" id="GO:0008661">
    <property type="term" value="F:1-deoxy-D-xylulose-5-phosphate synthase activity"/>
    <property type="evidence" value="ECO:0007669"/>
    <property type="project" value="UniProtKB-EC"/>
</dbReference>
<evidence type="ECO:0000256" key="9">
    <source>
        <dbReference type="ARBA" id="ARBA00023229"/>
    </source>
</evidence>
<evidence type="ECO:0000256" key="2">
    <source>
        <dbReference type="ARBA" id="ARBA00011081"/>
    </source>
</evidence>
<evidence type="ECO:0000313" key="13">
    <source>
        <dbReference type="Proteomes" id="UP001595916"/>
    </source>
</evidence>
<dbReference type="EC" id="2.2.1.7" evidence="10"/>
<comment type="cofactor">
    <cofactor evidence="10">
        <name>thiamine diphosphate</name>
        <dbReference type="ChEBI" id="CHEBI:58937"/>
    </cofactor>
    <text evidence="10">Binds 1 thiamine pyrophosphate per subunit.</text>
</comment>
<gene>
    <name evidence="10 12" type="primary">dxs</name>
    <name evidence="12" type="ORF">ACFO4R_06265</name>
</gene>
<comment type="cofactor">
    <cofactor evidence="10">
        <name>Mg(2+)</name>
        <dbReference type="ChEBI" id="CHEBI:18420"/>
    </cofactor>
    <text evidence="10">Binds 1 Mg(2+) ion per subunit.</text>
</comment>
<reference evidence="13" key="1">
    <citation type="journal article" date="2019" name="Int. J. Syst. Evol. Microbiol.">
        <title>The Global Catalogue of Microorganisms (GCM) 10K type strain sequencing project: providing services to taxonomists for standard genome sequencing and annotation.</title>
        <authorList>
            <consortium name="The Broad Institute Genomics Platform"/>
            <consortium name="The Broad Institute Genome Sequencing Center for Infectious Disease"/>
            <person name="Wu L."/>
            <person name="Ma J."/>
        </authorList>
    </citation>
    <scope>NUCLEOTIDE SEQUENCE [LARGE SCALE GENOMIC DNA]</scope>
    <source>
        <strain evidence="13">CCUG 46385</strain>
    </source>
</reference>
<dbReference type="RefSeq" id="WP_379788199.1">
    <property type="nucleotide sequence ID" value="NZ_JBHSHL010000022.1"/>
</dbReference>
<accession>A0ABV9QJC1</accession>
<dbReference type="InterPro" id="IPR005475">
    <property type="entry name" value="Transketolase-like_Pyr-bd"/>
</dbReference>
<dbReference type="InterPro" id="IPR020826">
    <property type="entry name" value="Transketolase_BS"/>
</dbReference>
<comment type="similarity">
    <text evidence="2 10">Belongs to the transketolase family. DXPS subfamily.</text>
</comment>
<dbReference type="NCBIfam" id="NF003933">
    <property type="entry name" value="PRK05444.2-2"/>
    <property type="match status" value="1"/>
</dbReference>
<dbReference type="Gene3D" id="3.40.50.920">
    <property type="match status" value="1"/>
</dbReference>
<dbReference type="NCBIfam" id="TIGR00204">
    <property type="entry name" value="dxs"/>
    <property type="match status" value="1"/>
</dbReference>
<evidence type="ECO:0000256" key="4">
    <source>
        <dbReference type="ARBA" id="ARBA00022679"/>
    </source>
</evidence>
<keyword evidence="13" id="KW-1185">Reference proteome</keyword>
<feature type="binding site" evidence="10">
    <location>
        <position position="72"/>
    </location>
    <ligand>
        <name>thiamine diphosphate</name>
        <dbReference type="ChEBI" id="CHEBI:58937"/>
    </ligand>
</feature>
<dbReference type="Gene3D" id="3.40.50.970">
    <property type="match status" value="2"/>
</dbReference>
<dbReference type="HAMAP" id="MF_00315">
    <property type="entry name" value="DXP_synth"/>
    <property type="match status" value="1"/>
</dbReference>
<dbReference type="CDD" id="cd02007">
    <property type="entry name" value="TPP_DXS"/>
    <property type="match status" value="1"/>
</dbReference>
<comment type="subunit">
    <text evidence="3 10">Homodimer.</text>
</comment>
<dbReference type="SMART" id="SM00861">
    <property type="entry name" value="Transket_pyr"/>
    <property type="match status" value="1"/>
</dbReference>
<dbReference type="InterPro" id="IPR005477">
    <property type="entry name" value="Dxylulose-5-P_synthase"/>
</dbReference>
<evidence type="ECO:0000256" key="1">
    <source>
        <dbReference type="ARBA" id="ARBA00004980"/>
    </source>
</evidence>
<feature type="binding site" evidence="10">
    <location>
        <position position="144"/>
    </location>
    <ligand>
        <name>Mg(2+)</name>
        <dbReference type="ChEBI" id="CHEBI:18420"/>
    </ligand>
</feature>
<dbReference type="EMBL" id="JBHSHL010000022">
    <property type="protein sequence ID" value="MFC4804685.1"/>
    <property type="molecule type" value="Genomic_DNA"/>
</dbReference>
<evidence type="ECO:0000256" key="3">
    <source>
        <dbReference type="ARBA" id="ARBA00011738"/>
    </source>
</evidence>
<comment type="pathway">
    <text evidence="1 10">Metabolic intermediate biosynthesis; 1-deoxy-D-xylulose 5-phosphate biosynthesis; 1-deoxy-D-xylulose 5-phosphate from D-glyceraldehyde 3-phosphate and pyruvate: step 1/1.</text>
</comment>
<keyword evidence="9 10" id="KW-0414">Isoprene biosynthesis</keyword>
<keyword evidence="6 10" id="KW-0460">Magnesium</keyword>
<proteinExistence type="inferred from homology"/>
<dbReference type="CDD" id="cd07033">
    <property type="entry name" value="TPP_PYR_DXS_TK_like"/>
    <property type="match status" value="1"/>
</dbReference>
<feature type="binding site" evidence="10">
    <location>
        <position position="365"/>
    </location>
    <ligand>
        <name>thiamine diphosphate</name>
        <dbReference type="ChEBI" id="CHEBI:58937"/>
    </ligand>
</feature>
<dbReference type="PANTHER" id="PTHR43322:SF5">
    <property type="entry name" value="1-DEOXY-D-XYLULOSE-5-PHOSPHATE SYNTHASE, CHLOROPLASTIC"/>
    <property type="match status" value="1"/>
</dbReference>
<protein>
    <recommendedName>
        <fullName evidence="10">1-deoxy-D-xylulose-5-phosphate synthase</fullName>
        <ecNumber evidence="10">2.2.1.7</ecNumber>
    </recommendedName>
    <alternativeName>
        <fullName evidence="10">1-deoxyxylulose-5-phosphate synthase</fullName>
        <shortName evidence="10">DXP synthase</shortName>
        <shortName evidence="10">DXPS</shortName>
    </alternativeName>
</protein>
<dbReference type="PANTHER" id="PTHR43322">
    <property type="entry name" value="1-D-DEOXYXYLULOSE 5-PHOSPHATE SYNTHASE-RELATED"/>
    <property type="match status" value="1"/>
</dbReference>
<feature type="binding site" evidence="10">
    <location>
        <position position="284"/>
    </location>
    <ligand>
        <name>thiamine diphosphate</name>
        <dbReference type="ChEBI" id="CHEBI:58937"/>
    </ligand>
</feature>
<evidence type="ECO:0000313" key="12">
    <source>
        <dbReference type="EMBL" id="MFC4804685.1"/>
    </source>
</evidence>
<feature type="binding site" evidence="10">
    <location>
        <position position="173"/>
    </location>
    <ligand>
        <name>Mg(2+)</name>
        <dbReference type="ChEBI" id="CHEBI:18420"/>
    </ligand>
</feature>
<dbReference type="Pfam" id="PF13292">
    <property type="entry name" value="DXP_synthase_N"/>
    <property type="match status" value="1"/>
</dbReference>
<keyword evidence="7 10" id="KW-0784">Thiamine biosynthesis</keyword>
<dbReference type="PROSITE" id="PS00801">
    <property type="entry name" value="TRANSKETOLASE_1"/>
    <property type="match status" value="1"/>
</dbReference>
<feature type="binding site" evidence="10">
    <location>
        <begin position="113"/>
        <end position="115"/>
    </location>
    <ligand>
        <name>thiamine diphosphate</name>
        <dbReference type="ChEBI" id="CHEBI:58937"/>
    </ligand>
</feature>
<evidence type="ECO:0000256" key="7">
    <source>
        <dbReference type="ARBA" id="ARBA00022977"/>
    </source>
</evidence>
<dbReference type="InterPro" id="IPR009014">
    <property type="entry name" value="Transketo_C/PFOR_II"/>
</dbReference>
<organism evidence="12 13">
    <name type="scientific">Filifactor villosus</name>
    <dbReference type="NCBI Taxonomy" id="29374"/>
    <lineage>
        <taxon>Bacteria</taxon>
        <taxon>Bacillati</taxon>
        <taxon>Bacillota</taxon>
        <taxon>Clostridia</taxon>
        <taxon>Peptostreptococcales</taxon>
        <taxon>Filifactoraceae</taxon>
        <taxon>Filifactor</taxon>
    </lineage>
</organism>
<keyword evidence="5 10" id="KW-0479">Metal-binding</keyword>
<dbReference type="Pfam" id="PF02779">
    <property type="entry name" value="Transket_pyr"/>
    <property type="match status" value="1"/>
</dbReference>
<sequence>MFLEKIQSPSDIKQLSTQELKELAYEIRERLIKVTAATGGHLAPNLGVVELTLAMHYVFDSPKDKFIWDVGHQAYVHKLLTGRNDRFDSLRQFGGISGFPKRKESAHDLFGVGHASTSISSATGFAIARDLKKEEGEVVAVIGDGALTGGMVYEALNHAGHLGLNMTVILNDNDMSIDNSVGSMSKYLTKVRTEPGYTKAKQELEGLLKKIPSVGNKVFDVAERFKDSFRNALVPGAFFEELGFKYFGPINGHKLPELISVLENSKTFDRPVLIHVITTKGKGYLPAENRPDKFHGTGAFDIKTGEQLAKKKAVSYTDVFAKTLIALGEKDRTVVGITAAMGSGTGIDKFASVFPDRAFDVGIAEEHAVTMASSLALEGMKPFVAIYSTFLQRSFDQLIHDVALQSSPVVFALDRGGLVGEDGPTHHGVFDYSYLRMIPNMTVMAPKDENELQHMLYSATTYGCPVAVRYPRGAGKGAFMESTFQKLERGKAEVLSYGEDILLIAVGSMVYPAVNIAKKLEEEGRSVCVINARFVKPLDKDLLLEKIRDCKYIVTLEENVLAGGFGSAVLEMMTENALFDKKVRCIGIPDEFVTQGSVDILKEQLDLDEEGILEQIKQDLGC</sequence>
<evidence type="ECO:0000256" key="8">
    <source>
        <dbReference type="ARBA" id="ARBA00023052"/>
    </source>
</evidence>
<feature type="binding site" evidence="10">
    <location>
        <begin position="145"/>
        <end position="146"/>
    </location>
    <ligand>
        <name>thiamine diphosphate</name>
        <dbReference type="ChEBI" id="CHEBI:58937"/>
    </ligand>
</feature>
<dbReference type="Proteomes" id="UP001595916">
    <property type="component" value="Unassembled WGS sequence"/>
</dbReference>
<evidence type="ECO:0000256" key="5">
    <source>
        <dbReference type="ARBA" id="ARBA00022723"/>
    </source>
</evidence>
<dbReference type="InterPro" id="IPR033248">
    <property type="entry name" value="Transketolase_C"/>
</dbReference>
<evidence type="ECO:0000256" key="6">
    <source>
        <dbReference type="ARBA" id="ARBA00022842"/>
    </source>
</evidence>
<dbReference type="SUPFAM" id="SSF52922">
    <property type="entry name" value="TK C-terminal domain-like"/>
    <property type="match status" value="1"/>
</dbReference>
<comment type="catalytic activity">
    <reaction evidence="10">
        <text>D-glyceraldehyde 3-phosphate + pyruvate + H(+) = 1-deoxy-D-xylulose 5-phosphate + CO2</text>
        <dbReference type="Rhea" id="RHEA:12605"/>
        <dbReference type="ChEBI" id="CHEBI:15361"/>
        <dbReference type="ChEBI" id="CHEBI:15378"/>
        <dbReference type="ChEBI" id="CHEBI:16526"/>
        <dbReference type="ChEBI" id="CHEBI:57792"/>
        <dbReference type="ChEBI" id="CHEBI:59776"/>
        <dbReference type="EC" id="2.2.1.7"/>
    </reaction>
</comment>
<evidence type="ECO:0000259" key="11">
    <source>
        <dbReference type="SMART" id="SM00861"/>
    </source>
</evidence>
<comment type="function">
    <text evidence="10">Catalyzes the acyloin condensation reaction between C atoms 2 and 3 of pyruvate and glyceraldehyde 3-phosphate to yield 1-deoxy-D-xylulose-5-phosphate (DXP).</text>
</comment>
<dbReference type="Pfam" id="PF02780">
    <property type="entry name" value="Transketolase_C"/>
    <property type="match status" value="1"/>
</dbReference>
<name>A0ABV9QJC1_9FIRM</name>
<keyword evidence="8 10" id="KW-0786">Thiamine pyrophosphate</keyword>